<dbReference type="eggNOG" id="ENOG502QT83">
    <property type="taxonomic scope" value="Eukaryota"/>
</dbReference>
<evidence type="ECO:0008006" key="3">
    <source>
        <dbReference type="Google" id="ProtNLM"/>
    </source>
</evidence>
<evidence type="ECO:0000313" key="2">
    <source>
        <dbReference type="Proteomes" id="UP000007267"/>
    </source>
</evidence>
<dbReference type="GeneTree" id="ENSGT00940000160436"/>
<proteinExistence type="predicted"/>
<name>K7F9C3_PELSI</name>
<reference evidence="1" key="4">
    <citation type="submission" date="2025-09" db="UniProtKB">
        <authorList>
            <consortium name="Ensembl"/>
        </authorList>
    </citation>
    <scope>IDENTIFICATION</scope>
</reference>
<reference evidence="1" key="3">
    <citation type="submission" date="2025-08" db="UniProtKB">
        <authorList>
            <consortium name="Ensembl"/>
        </authorList>
    </citation>
    <scope>IDENTIFICATION</scope>
</reference>
<protein>
    <recommendedName>
        <fullName evidence="3">DUF4371 domain-containing protein</fullName>
    </recommendedName>
</protein>
<dbReference type="Proteomes" id="UP000007267">
    <property type="component" value="Unassembled WGS sequence"/>
</dbReference>
<dbReference type="AlphaFoldDB" id="K7F9C3"/>
<dbReference type="InterPro" id="IPR012337">
    <property type="entry name" value="RNaseH-like_sf"/>
</dbReference>
<evidence type="ECO:0000313" key="1">
    <source>
        <dbReference type="Ensembl" id="ENSPSIP00000004633.1"/>
    </source>
</evidence>
<dbReference type="HOGENOM" id="CLU_021316_5_0_1"/>
<dbReference type="EMBL" id="AGCU01033905">
    <property type="status" value="NOT_ANNOTATED_CDS"/>
    <property type="molecule type" value="Genomic_DNA"/>
</dbReference>
<dbReference type="Ensembl" id="ENSPSIT00000004659.1">
    <property type="protein sequence ID" value="ENSPSIP00000004633.1"/>
    <property type="gene ID" value="ENSPSIG00000004342.1"/>
</dbReference>
<dbReference type="SUPFAM" id="SSF53098">
    <property type="entry name" value="Ribonuclease H-like"/>
    <property type="match status" value="1"/>
</dbReference>
<reference evidence="2" key="2">
    <citation type="journal article" date="2013" name="Nat. Genet.">
        <title>The draft genomes of soft-shell turtle and green sea turtle yield insights into the development and evolution of the turtle-specific body plan.</title>
        <authorList>
            <person name="Wang Z."/>
            <person name="Pascual-Anaya J."/>
            <person name="Zadissa A."/>
            <person name="Li W."/>
            <person name="Niimura Y."/>
            <person name="Huang Z."/>
            <person name="Li C."/>
            <person name="White S."/>
            <person name="Xiong Z."/>
            <person name="Fang D."/>
            <person name="Wang B."/>
            <person name="Ming Y."/>
            <person name="Chen Y."/>
            <person name="Zheng Y."/>
            <person name="Kuraku S."/>
            <person name="Pignatelli M."/>
            <person name="Herrero J."/>
            <person name="Beal K."/>
            <person name="Nozawa M."/>
            <person name="Li Q."/>
            <person name="Wang J."/>
            <person name="Zhang H."/>
            <person name="Yu L."/>
            <person name="Shigenobu S."/>
            <person name="Wang J."/>
            <person name="Liu J."/>
            <person name="Flicek P."/>
            <person name="Searle S."/>
            <person name="Wang J."/>
            <person name="Kuratani S."/>
            <person name="Yin Y."/>
            <person name="Aken B."/>
            <person name="Zhang G."/>
            <person name="Irie N."/>
        </authorList>
    </citation>
    <scope>NUCLEOTIDE SEQUENCE [LARGE SCALE GENOMIC DNA]</scope>
    <source>
        <strain evidence="2">Daiwa-1</strain>
    </source>
</reference>
<dbReference type="PANTHER" id="PTHR45913">
    <property type="entry name" value="EPM2A-INTERACTING PROTEIN 1"/>
    <property type="match status" value="1"/>
</dbReference>
<reference evidence="2" key="1">
    <citation type="submission" date="2011-10" db="EMBL/GenBank/DDBJ databases">
        <authorList>
            <consortium name="Soft-shell Turtle Genome Consortium"/>
        </authorList>
    </citation>
    <scope>NUCLEOTIDE SEQUENCE [LARGE SCALE GENOMIC DNA]</scope>
    <source>
        <strain evidence="2">Daiwa-1</strain>
    </source>
</reference>
<accession>K7F9C3</accession>
<sequence length="494" mass="56941">YSEDYIKFGFTCQEKEGVDLPQCVICFKVLGNDSMKPAKLKLHLKKCHPNLLQKDEDYFEWRLSGLKRQCLDSSSAFYNKTSNAVRASYIVAYKVAQVKKPHTIVEQLVLPCAKEMVWLILGKEAARKLNDISVSNDTISEQVVDEIKKSPLFAIQLDESANVALWSQLLVFSRYMVEGDFRDEFLFCKTLDTNTKAQDVMEIVNNFFEVYGLDWVNLVGVTTDGAPAMLGSRSGFQMLVKQRTPMVTGIHCFIHREALASKTLPDKVGESGESYQIIGSNFDMLLLYTSVRWLSAGNILNVFQLREELDLFLQAQRNVLMQSNLELASLVDIFGILNKLNLQLQGKGANLFFHQSIIKAFLDKLELWIVRVEDNNLVQFPYMDAWEKTQILHHLWKLQDEFQRYFLEVDRTREGLSFIRNPFTIDVNSVPEDLQEEYLDLKNDFVAQDVYQQSIIEKFWASMTRSYPNLSAHAVRFLLPFASTYMCQTRFSCL</sequence>
<organism evidence="1 2">
    <name type="scientific">Pelodiscus sinensis</name>
    <name type="common">Chinese softshell turtle</name>
    <name type="synonym">Trionyx sinensis</name>
    <dbReference type="NCBI Taxonomy" id="13735"/>
    <lineage>
        <taxon>Eukaryota</taxon>
        <taxon>Metazoa</taxon>
        <taxon>Chordata</taxon>
        <taxon>Craniata</taxon>
        <taxon>Vertebrata</taxon>
        <taxon>Euteleostomi</taxon>
        <taxon>Archelosauria</taxon>
        <taxon>Testudinata</taxon>
        <taxon>Testudines</taxon>
        <taxon>Cryptodira</taxon>
        <taxon>Trionychia</taxon>
        <taxon>Trionychidae</taxon>
        <taxon>Pelodiscus</taxon>
    </lineage>
</organism>
<keyword evidence="2" id="KW-1185">Reference proteome</keyword>
<dbReference type="PANTHER" id="PTHR45913:SF22">
    <property type="entry name" value="SCAN BOX DOMAIN-CONTAINING PROTEIN"/>
    <property type="match status" value="1"/>
</dbReference>